<proteinExistence type="predicted"/>
<dbReference type="EMBL" id="JASUXU010000108">
    <property type="protein sequence ID" value="KAK0305939.1"/>
    <property type="molecule type" value="Genomic_DNA"/>
</dbReference>
<evidence type="ECO:0000313" key="2">
    <source>
        <dbReference type="EMBL" id="KAK0305939.1"/>
    </source>
</evidence>
<dbReference type="Pfam" id="PF00400">
    <property type="entry name" value="WD40"/>
    <property type="match status" value="2"/>
</dbReference>
<dbReference type="GO" id="GO:0034455">
    <property type="term" value="C:t-UTP complex"/>
    <property type="evidence" value="ECO:0007669"/>
    <property type="project" value="TreeGrafter"/>
</dbReference>
<dbReference type="Proteomes" id="UP001168146">
    <property type="component" value="Unassembled WGS sequence"/>
</dbReference>
<dbReference type="GO" id="GO:0000462">
    <property type="term" value="P:maturation of SSU-rRNA from tricistronic rRNA transcript (SSU-rRNA, 5.8S rRNA, LSU-rRNA)"/>
    <property type="evidence" value="ECO:0007669"/>
    <property type="project" value="InterPro"/>
</dbReference>
<accession>A0AAN6J1F8</accession>
<dbReference type="AlphaFoldDB" id="A0AAN6J1F8"/>
<dbReference type="SUPFAM" id="SSF50978">
    <property type="entry name" value="WD40 repeat-like"/>
    <property type="match status" value="2"/>
</dbReference>
<name>A0AAN6J1F8_9PEZI</name>
<evidence type="ECO:0000256" key="1">
    <source>
        <dbReference type="SAM" id="MobiDB-lite"/>
    </source>
</evidence>
<comment type="caution">
    <text evidence="2">The sequence shown here is derived from an EMBL/GenBank/DDBJ whole genome shotgun (WGS) entry which is preliminary data.</text>
</comment>
<dbReference type="GO" id="GO:0030686">
    <property type="term" value="C:90S preribosome"/>
    <property type="evidence" value="ECO:0007669"/>
    <property type="project" value="InterPro"/>
</dbReference>
<dbReference type="PANTHER" id="PTHR44163">
    <property type="entry name" value="U3 SMALL NUCLEOLAR RNA-ASSOCIATED PROTEIN 4 HOMOLOG"/>
    <property type="match status" value="1"/>
</dbReference>
<sequence>MDIRQHVGVSSTMDVHRARFVPYPTSAISALAFSRSSDSGYTGAFPALRLAVGRANGDIEIWNPLKGQWVQETVCLGDGKSVDGLAWTQDPDEVDSEGTVLPGQQRLFSIASSQAVTEWDLARSEPKRKSTGNFSEVWCFAAQPRWKTSKNAQDEPRSQDMVAGCGDGTLVLLSTADNDLQFKRFLARVAGKRARCMCITYQNRDVVVAGFADSLIRIYDTRNNSQVRQMSLGIGLPGAPKNAFVWTIKVLPNGDIVSGDSNGEVRIWDGRNHSLVQRLTGHDNDCLDLVTSADGHTILSGSIDGRMSIYRQTLGEGGRKSWAKHSHRRAHSGEVKAMAAFDSKNGLSVVVSGGSDAAPMLTPLREHGKENSRSLSSLPQQPKIVSARKARLIASWWEKEISIWRIARQAAIDDVPQPEKPRKLVAKLSLDVKQAIRSVSVSADGKLLAAVTASEIKVFQLRRRTDSDGLAVRKVHAPQEFTSLGARLLSFSADAKWLAVVTPDSEVHIARFAEDPEQPKQLRCLPHTIELDRRHSKRAPSSLSEYDRALVRVAFASDSSVLVAGDVSGYLDSWVLEGHEDLTATAVDITKHDSDKVSSNDGSDAESDSSDDDDDALVIFYGQHWTDNPAGHLLPKLDSAPLALTFRPTILTAQALTNGNPGVHSTRHNPHAHSHALPPGEHRLWIMTARHEMYELDVLAGRLSDWSRRNPTAALPEAFRQIKDRVMDAVWDVAGQHQRLWLHGTSWVFMLDVGGDSMDAESVALTKKRKRKARNGNGEERSAKRHQLGSGAGDRVESERSLGPQSLTRTENGHRANIDLTRSEQNADEDEDVEVDSDLPALQLARLRSNGSKGEVARRDQGTEGQRKWWCTFKYRPILGMVPLEDATIPEEDRMLEVAIVERPI</sequence>
<gene>
    <name evidence="2" type="primary">UTP4_2</name>
    <name evidence="2" type="ORF">LTR82_016581</name>
</gene>
<organism evidence="2 3">
    <name type="scientific">Friedmanniomyces endolithicus</name>
    <dbReference type="NCBI Taxonomy" id="329885"/>
    <lineage>
        <taxon>Eukaryota</taxon>
        <taxon>Fungi</taxon>
        <taxon>Dikarya</taxon>
        <taxon>Ascomycota</taxon>
        <taxon>Pezizomycotina</taxon>
        <taxon>Dothideomycetes</taxon>
        <taxon>Dothideomycetidae</taxon>
        <taxon>Mycosphaerellales</taxon>
        <taxon>Teratosphaeriaceae</taxon>
        <taxon>Friedmanniomyces</taxon>
    </lineage>
</organism>
<feature type="region of interest" description="Disordered" evidence="1">
    <location>
        <begin position="765"/>
        <end position="839"/>
    </location>
</feature>
<dbReference type="InterPro" id="IPR015943">
    <property type="entry name" value="WD40/YVTN_repeat-like_dom_sf"/>
</dbReference>
<dbReference type="GO" id="GO:0032040">
    <property type="term" value="C:small-subunit processome"/>
    <property type="evidence" value="ECO:0007669"/>
    <property type="project" value="TreeGrafter"/>
</dbReference>
<feature type="compositionally biased region" description="Acidic residues" evidence="1">
    <location>
        <begin position="603"/>
        <end position="612"/>
    </location>
</feature>
<reference evidence="2" key="1">
    <citation type="submission" date="2021-12" db="EMBL/GenBank/DDBJ databases">
        <title>Black yeast isolated from Biological Soil Crust.</title>
        <authorList>
            <person name="Kurbessoian T."/>
        </authorList>
    </citation>
    <scope>NUCLEOTIDE SEQUENCE</scope>
    <source>
        <strain evidence="2">CCFEE 5208</strain>
    </source>
</reference>
<protein>
    <submittedName>
        <fullName evidence="2">U3 small nucleolar RNA-associated protein</fullName>
    </submittedName>
</protein>
<feature type="region of interest" description="Disordered" evidence="1">
    <location>
        <begin position="593"/>
        <end position="612"/>
    </location>
</feature>
<evidence type="ECO:0000313" key="3">
    <source>
        <dbReference type="Proteomes" id="UP001168146"/>
    </source>
</evidence>
<feature type="compositionally biased region" description="Acidic residues" evidence="1">
    <location>
        <begin position="826"/>
        <end position="837"/>
    </location>
</feature>
<dbReference type="PANTHER" id="PTHR44163:SF1">
    <property type="entry name" value="U3 SMALL NUCLEOLAR RNA-ASSOCIATED PROTEIN 4 HOMOLOG"/>
    <property type="match status" value="1"/>
</dbReference>
<dbReference type="GO" id="GO:0003723">
    <property type="term" value="F:RNA binding"/>
    <property type="evidence" value="ECO:0007669"/>
    <property type="project" value="TreeGrafter"/>
</dbReference>
<dbReference type="Gene3D" id="2.130.10.10">
    <property type="entry name" value="YVTN repeat-like/Quinoprotein amine dehydrogenase"/>
    <property type="match status" value="3"/>
</dbReference>
<dbReference type="InterPro" id="IPR036322">
    <property type="entry name" value="WD40_repeat_dom_sf"/>
</dbReference>
<dbReference type="InterPro" id="IPR046351">
    <property type="entry name" value="UTP4"/>
</dbReference>
<dbReference type="SMART" id="SM00320">
    <property type="entry name" value="WD40"/>
    <property type="match status" value="8"/>
</dbReference>
<dbReference type="InterPro" id="IPR001680">
    <property type="entry name" value="WD40_rpt"/>
</dbReference>